<accession>A0A1I2QND6</accession>
<dbReference type="Gene3D" id="3.40.50.1820">
    <property type="entry name" value="alpha/beta hydrolase"/>
    <property type="match status" value="1"/>
</dbReference>
<evidence type="ECO:0000259" key="1">
    <source>
        <dbReference type="Pfam" id="PF12697"/>
    </source>
</evidence>
<dbReference type="InterPro" id="IPR029058">
    <property type="entry name" value="AB_hydrolase_fold"/>
</dbReference>
<dbReference type="SUPFAM" id="SSF53474">
    <property type="entry name" value="alpha/beta-Hydrolases"/>
    <property type="match status" value="1"/>
</dbReference>
<dbReference type="InterPro" id="IPR050266">
    <property type="entry name" value="AB_hydrolase_sf"/>
</dbReference>
<dbReference type="Pfam" id="PF12697">
    <property type="entry name" value="Abhydrolase_6"/>
    <property type="match status" value="1"/>
</dbReference>
<keyword evidence="3" id="KW-1185">Reference proteome</keyword>
<dbReference type="PANTHER" id="PTHR43798:SF5">
    <property type="entry name" value="MONOACYLGLYCEROL LIPASE ABHD6"/>
    <property type="match status" value="1"/>
</dbReference>
<dbReference type="AlphaFoldDB" id="A0A1I2QND6"/>
<protein>
    <submittedName>
        <fullName evidence="2">Pimeloyl-ACP methyl ester carboxylesterase</fullName>
    </submittedName>
</protein>
<dbReference type="GO" id="GO:0016020">
    <property type="term" value="C:membrane"/>
    <property type="evidence" value="ECO:0007669"/>
    <property type="project" value="TreeGrafter"/>
</dbReference>
<dbReference type="OrthoDB" id="5422338at2"/>
<sequence length="343" mass="38216">MRLSPEYWRQVGRSVSWRMTPSGRRRLALEHAKLHTRAVEPGLDNVDREGYVESHGKHIAYYVGTEPTHPQATVVFIHGFTLSAESFFLQAKHLRRHWPQVRSLLMDLRGHGRTGTTPVQECSVDYAADDVIATIRHCAQDDSPIILVGHSLGGLVAFAVLRRMSEQERQRVAGMVLVSTSIDALAARGLPQLLKTPVAEKVRSAMETSPEEAAQLRQEAAAILAPALAATVFRRPTNYNLIEFHAAMINETPLETFIGFLDDLQEHQEDQAAPYLRDIRGRIMVGDKDGVTPISQARRIKELWPQARLDVVHDAGHMIILEAPEAVNTALDGLLGVTVQCRR</sequence>
<dbReference type="EMBL" id="FOPJ01000002">
    <property type="protein sequence ID" value="SFG30095.1"/>
    <property type="molecule type" value="Genomic_DNA"/>
</dbReference>
<dbReference type="PANTHER" id="PTHR43798">
    <property type="entry name" value="MONOACYLGLYCEROL LIPASE"/>
    <property type="match status" value="1"/>
</dbReference>
<dbReference type="Proteomes" id="UP000199065">
    <property type="component" value="Unassembled WGS sequence"/>
</dbReference>
<dbReference type="STRING" id="185761.SAMN05660282_00551"/>
<dbReference type="GO" id="GO:0047372">
    <property type="term" value="F:monoacylglycerol lipase activity"/>
    <property type="evidence" value="ECO:0007669"/>
    <property type="project" value="TreeGrafter"/>
</dbReference>
<dbReference type="RefSeq" id="WP_092284156.1">
    <property type="nucleotide sequence ID" value="NZ_FOPJ01000002.1"/>
</dbReference>
<gene>
    <name evidence="2" type="ORF">SAMN05660282_00551</name>
</gene>
<name>A0A1I2QND6_9CORY</name>
<dbReference type="GO" id="GO:0046464">
    <property type="term" value="P:acylglycerol catabolic process"/>
    <property type="evidence" value="ECO:0007669"/>
    <property type="project" value="TreeGrafter"/>
</dbReference>
<proteinExistence type="predicted"/>
<evidence type="ECO:0000313" key="2">
    <source>
        <dbReference type="EMBL" id="SFG30095.1"/>
    </source>
</evidence>
<reference evidence="2 3" key="1">
    <citation type="submission" date="2016-10" db="EMBL/GenBank/DDBJ databases">
        <authorList>
            <person name="de Groot N.N."/>
        </authorList>
    </citation>
    <scope>NUCLEOTIDE SEQUENCE [LARGE SCALE GENOMIC DNA]</scope>
    <source>
        <strain>J11</strain>
        <strain evidence="3">PG 39</strain>
    </source>
</reference>
<organism evidence="2 3">
    <name type="scientific">Corynebacterium spheniscorum</name>
    <dbReference type="NCBI Taxonomy" id="185761"/>
    <lineage>
        <taxon>Bacteria</taxon>
        <taxon>Bacillati</taxon>
        <taxon>Actinomycetota</taxon>
        <taxon>Actinomycetes</taxon>
        <taxon>Mycobacteriales</taxon>
        <taxon>Corynebacteriaceae</taxon>
        <taxon>Corynebacterium</taxon>
    </lineage>
</organism>
<feature type="domain" description="AB hydrolase-1" evidence="1">
    <location>
        <begin position="74"/>
        <end position="328"/>
    </location>
</feature>
<evidence type="ECO:0000313" key="3">
    <source>
        <dbReference type="Proteomes" id="UP000199065"/>
    </source>
</evidence>
<dbReference type="InterPro" id="IPR000073">
    <property type="entry name" value="AB_hydrolase_1"/>
</dbReference>